<dbReference type="InterPro" id="IPR018614">
    <property type="entry name" value="KRTCAP2"/>
</dbReference>
<comment type="caution">
    <text evidence="7">The sequence shown here is derived from an EMBL/GenBank/DDBJ whole genome shotgun (WGS) entry which is preliminary data.</text>
</comment>
<gene>
    <name evidence="7" type="ORF">pdam_00000799</name>
</gene>
<dbReference type="PANTHER" id="PTHR32001:SF1">
    <property type="entry name" value="KERATINOCYTE-ASSOCIATED PROTEIN 2"/>
    <property type="match status" value="1"/>
</dbReference>
<dbReference type="GO" id="GO:0016020">
    <property type="term" value="C:membrane"/>
    <property type="evidence" value="ECO:0007669"/>
    <property type="project" value="UniProtKB-SubCell"/>
</dbReference>
<dbReference type="PANTHER" id="PTHR32001">
    <property type="entry name" value="KERATINOCYTE-ASSOCIATED PROTEIN 2"/>
    <property type="match status" value="1"/>
</dbReference>
<evidence type="ECO:0000256" key="6">
    <source>
        <dbReference type="SAM" id="Phobius"/>
    </source>
</evidence>
<keyword evidence="8" id="KW-1185">Reference proteome</keyword>
<keyword evidence="3 6" id="KW-0812">Transmembrane</keyword>
<evidence type="ECO:0000256" key="3">
    <source>
        <dbReference type="ARBA" id="ARBA00022692"/>
    </source>
</evidence>
<dbReference type="OrthoDB" id="1111004at2759"/>
<organism evidence="7 8">
    <name type="scientific">Pocillopora damicornis</name>
    <name type="common">Cauliflower coral</name>
    <name type="synonym">Millepora damicornis</name>
    <dbReference type="NCBI Taxonomy" id="46731"/>
    <lineage>
        <taxon>Eukaryota</taxon>
        <taxon>Metazoa</taxon>
        <taxon>Cnidaria</taxon>
        <taxon>Anthozoa</taxon>
        <taxon>Hexacorallia</taxon>
        <taxon>Scleractinia</taxon>
        <taxon>Astrocoeniina</taxon>
        <taxon>Pocilloporidae</taxon>
        <taxon>Pocillopora</taxon>
    </lineage>
</organism>
<proteinExistence type="inferred from homology"/>
<feature type="transmembrane region" description="Helical" evidence="6">
    <location>
        <begin position="85"/>
        <end position="118"/>
    </location>
</feature>
<evidence type="ECO:0000256" key="1">
    <source>
        <dbReference type="ARBA" id="ARBA00004141"/>
    </source>
</evidence>
<feature type="transmembrane region" description="Helical" evidence="6">
    <location>
        <begin position="38"/>
        <end position="59"/>
    </location>
</feature>
<dbReference type="Proteomes" id="UP000275408">
    <property type="component" value="Unassembled WGS sequence"/>
</dbReference>
<dbReference type="STRING" id="46731.A0A3M6TVA7"/>
<accession>A0A3M6TVA7</accession>
<comment type="similarity">
    <text evidence="2">Belongs to the KRTCAP2 family.</text>
</comment>
<keyword evidence="5 6" id="KW-0472">Membrane</keyword>
<dbReference type="EMBL" id="RCHS01002836">
    <property type="protein sequence ID" value="RMX45353.1"/>
    <property type="molecule type" value="Genomic_DNA"/>
</dbReference>
<sequence length="144" mass="15919">MALPSSTSFLFATTLTVLTFAGMQMFKANLASSEWMTILGGFIGSQFFVFLLTVSSTIYERSYAVGNLETTMFGRNFQTKLFPEVILCLVVAMFASGLVHRVCVTTCFLFSMVAIYYINKIAASTHAPTSNPVPPQQLKTKKNR</sequence>
<name>A0A3M6TVA7_POCDA</name>
<evidence type="ECO:0000313" key="8">
    <source>
        <dbReference type="Proteomes" id="UP000275408"/>
    </source>
</evidence>
<evidence type="ECO:0000313" key="7">
    <source>
        <dbReference type="EMBL" id="RMX45353.1"/>
    </source>
</evidence>
<comment type="subcellular location">
    <subcellularLocation>
        <location evidence="1">Membrane</location>
        <topology evidence="1">Multi-pass membrane protein</topology>
    </subcellularLocation>
</comment>
<reference evidence="7 8" key="1">
    <citation type="journal article" date="2018" name="Sci. Rep.">
        <title>Comparative analysis of the Pocillopora damicornis genome highlights role of immune system in coral evolution.</title>
        <authorList>
            <person name="Cunning R."/>
            <person name="Bay R.A."/>
            <person name="Gillette P."/>
            <person name="Baker A.C."/>
            <person name="Traylor-Knowles N."/>
        </authorList>
    </citation>
    <scope>NUCLEOTIDE SEQUENCE [LARGE SCALE GENOMIC DNA]</scope>
    <source>
        <strain evidence="7">RSMAS</strain>
        <tissue evidence="7">Whole animal</tissue>
    </source>
</reference>
<evidence type="ECO:0000256" key="4">
    <source>
        <dbReference type="ARBA" id="ARBA00022989"/>
    </source>
</evidence>
<dbReference type="Pfam" id="PF09775">
    <property type="entry name" value="Keratin_assoc"/>
    <property type="match status" value="1"/>
</dbReference>
<protein>
    <submittedName>
        <fullName evidence="7">Uncharacterized protein</fullName>
    </submittedName>
</protein>
<dbReference type="AlphaFoldDB" id="A0A3M6TVA7"/>
<evidence type="ECO:0000256" key="5">
    <source>
        <dbReference type="ARBA" id="ARBA00023136"/>
    </source>
</evidence>
<keyword evidence="4 6" id="KW-1133">Transmembrane helix</keyword>
<evidence type="ECO:0000256" key="2">
    <source>
        <dbReference type="ARBA" id="ARBA00007279"/>
    </source>
</evidence>